<protein>
    <recommendedName>
        <fullName evidence="4">Peroxin-19</fullName>
    </recommendedName>
</protein>
<feature type="region of interest" description="Disordered" evidence="1">
    <location>
        <begin position="1"/>
        <end position="112"/>
    </location>
</feature>
<feature type="compositionally biased region" description="Low complexity" evidence="1">
    <location>
        <begin position="38"/>
        <end position="53"/>
    </location>
</feature>
<evidence type="ECO:0008006" key="4">
    <source>
        <dbReference type="Google" id="ProtNLM"/>
    </source>
</evidence>
<dbReference type="EMBL" id="JADXDR010000311">
    <property type="protein sequence ID" value="KAI7835297.1"/>
    <property type="molecule type" value="Genomic_DNA"/>
</dbReference>
<feature type="compositionally biased region" description="Basic and acidic residues" evidence="1">
    <location>
        <begin position="1"/>
        <end position="25"/>
    </location>
</feature>
<dbReference type="Proteomes" id="UP001205105">
    <property type="component" value="Unassembled WGS sequence"/>
</dbReference>
<accession>A0AAD5H0V5</accession>
<evidence type="ECO:0000313" key="2">
    <source>
        <dbReference type="EMBL" id="KAI7835297.1"/>
    </source>
</evidence>
<dbReference type="InterPro" id="IPR038322">
    <property type="entry name" value="Pex19_C_sf"/>
</dbReference>
<dbReference type="GO" id="GO:0005778">
    <property type="term" value="C:peroxisomal membrane"/>
    <property type="evidence" value="ECO:0007669"/>
    <property type="project" value="TreeGrafter"/>
</dbReference>
<feature type="compositionally biased region" description="Low complexity" evidence="1">
    <location>
        <begin position="81"/>
        <end position="102"/>
    </location>
</feature>
<evidence type="ECO:0000256" key="1">
    <source>
        <dbReference type="SAM" id="MobiDB-lite"/>
    </source>
</evidence>
<feature type="compositionally biased region" description="Low complexity" evidence="1">
    <location>
        <begin position="137"/>
        <end position="161"/>
    </location>
</feature>
<feature type="compositionally biased region" description="Basic and acidic residues" evidence="1">
    <location>
        <begin position="162"/>
        <end position="172"/>
    </location>
</feature>
<dbReference type="InterPro" id="IPR006708">
    <property type="entry name" value="Pex19"/>
</dbReference>
<feature type="region of interest" description="Disordered" evidence="1">
    <location>
        <begin position="126"/>
        <end position="233"/>
    </location>
</feature>
<dbReference type="GO" id="GO:0033328">
    <property type="term" value="F:peroxisome membrane targeting sequence binding"/>
    <property type="evidence" value="ECO:0007669"/>
    <property type="project" value="TreeGrafter"/>
</dbReference>
<name>A0AAD5H0V5_9CHLO</name>
<proteinExistence type="predicted"/>
<dbReference type="PANTHER" id="PTHR12774">
    <property type="entry name" value="PEROXISOMAL BIOGENESIS FACTOR 19"/>
    <property type="match status" value="1"/>
</dbReference>
<feature type="compositionally biased region" description="Gly residues" evidence="1">
    <location>
        <begin position="218"/>
        <end position="230"/>
    </location>
</feature>
<dbReference type="GO" id="GO:0045046">
    <property type="term" value="P:protein import into peroxisome membrane"/>
    <property type="evidence" value="ECO:0007669"/>
    <property type="project" value="TreeGrafter"/>
</dbReference>
<dbReference type="AlphaFoldDB" id="A0AAD5H0V5"/>
<evidence type="ECO:0000313" key="3">
    <source>
        <dbReference type="Proteomes" id="UP001205105"/>
    </source>
</evidence>
<gene>
    <name evidence="2" type="ORF">COHA_010802</name>
</gene>
<sequence>MAAPKEDDLHALLDDALEGFDRDAASRGAHPQPPPPAAAAAAATEQAPAQQPAHVQGPSRRPGGLAFDPLARRNALRRDAAAAGGAPRAAPAAGGGRPQAAASDEPDAEELDVLSKGLSKLLAELAKAEEEGEDVIGEAAEVAAASGASQQPPAGQQQQQRQQREEQQREQLHATLQALSEQAPNFAAQGGSEADEMLRLLAEQLGALGDEGSANSSSGGGGGGAGGAGAAPGMASLVDTIMQQLLSKDVLYQPMKVSPPADWCAAA</sequence>
<dbReference type="Pfam" id="PF04614">
    <property type="entry name" value="Pex19"/>
    <property type="match status" value="1"/>
</dbReference>
<dbReference type="PANTHER" id="PTHR12774:SF2">
    <property type="entry name" value="PEROXISOMAL BIOGENESIS FACTOR 19"/>
    <property type="match status" value="1"/>
</dbReference>
<comment type="caution">
    <text evidence="2">The sequence shown here is derived from an EMBL/GenBank/DDBJ whole genome shotgun (WGS) entry which is preliminary data.</text>
</comment>
<reference evidence="2" key="1">
    <citation type="submission" date="2020-11" db="EMBL/GenBank/DDBJ databases">
        <title>Chlorella ohadii genome sequencing and assembly.</title>
        <authorList>
            <person name="Murik O."/>
            <person name="Treves H."/>
            <person name="Kedem I."/>
            <person name="Shotland Y."/>
            <person name="Kaplan A."/>
        </authorList>
    </citation>
    <scope>NUCLEOTIDE SEQUENCE</scope>
    <source>
        <strain evidence="2">1</strain>
    </source>
</reference>
<organism evidence="2 3">
    <name type="scientific">Chlorella ohadii</name>
    <dbReference type="NCBI Taxonomy" id="2649997"/>
    <lineage>
        <taxon>Eukaryota</taxon>
        <taxon>Viridiplantae</taxon>
        <taxon>Chlorophyta</taxon>
        <taxon>core chlorophytes</taxon>
        <taxon>Trebouxiophyceae</taxon>
        <taxon>Chlorellales</taxon>
        <taxon>Chlorellaceae</taxon>
        <taxon>Chlorella clade</taxon>
        <taxon>Chlorella</taxon>
    </lineage>
</organism>
<keyword evidence="3" id="KW-1185">Reference proteome</keyword>
<dbReference type="Gene3D" id="1.20.120.900">
    <property type="entry name" value="Pex19, mPTS binding domain"/>
    <property type="match status" value="1"/>
</dbReference>